<comment type="subcellular location">
    <subcellularLocation>
        <location evidence="2">Membrane</location>
        <topology evidence="2">Multi-pass membrane protein</topology>
    </subcellularLocation>
</comment>
<evidence type="ECO:0000259" key="15">
    <source>
        <dbReference type="PROSITE" id="PS50112"/>
    </source>
</evidence>
<evidence type="ECO:0000256" key="3">
    <source>
        <dbReference type="ARBA" id="ARBA00012438"/>
    </source>
</evidence>
<dbReference type="Pfam" id="PF02518">
    <property type="entry name" value="HATPase_c"/>
    <property type="match status" value="1"/>
</dbReference>
<evidence type="ECO:0000256" key="2">
    <source>
        <dbReference type="ARBA" id="ARBA00004141"/>
    </source>
</evidence>
<dbReference type="FunFam" id="3.30.450.20:FF:000099">
    <property type="entry name" value="Sensory box sensor histidine kinase"/>
    <property type="match status" value="1"/>
</dbReference>
<evidence type="ECO:0000256" key="7">
    <source>
        <dbReference type="ARBA" id="ARBA00022741"/>
    </source>
</evidence>
<dbReference type="EMBL" id="BMIL01000005">
    <property type="protein sequence ID" value="GGC64663.1"/>
    <property type="molecule type" value="Genomic_DNA"/>
</dbReference>
<dbReference type="InterPro" id="IPR000014">
    <property type="entry name" value="PAS"/>
</dbReference>
<evidence type="ECO:0000313" key="16">
    <source>
        <dbReference type="EMBL" id="GGC64663.1"/>
    </source>
</evidence>
<dbReference type="SMART" id="SM00091">
    <property type="entry name" value="PAS"/>
    <property type="match status" value="3"/>
</dbReference>
<dbReference type="RefSeq" id="WP_188626534.1">
    <property type="nucleotide sequence ID" value="NZ_BMIL01000005.1"/>
</dbReference>
<dbReference type="SMART" id="SM00388">
    <property type="entry name" value="HisKA"/>
    <property type="match status" value="1"/>
</dbReference>
<evidence type="ECO:0000256" key="12">
    <source>
        <dbReference type="ARBA" id="ARBA00023136"/>
    </source>
</evidence>
<dbReference type="Gene3D" id="1.10.287.130">
    <property type="match status" value="1"/>
</dbReference>
<keyword evidence="4" id="KW-0597">Phosphoprotein</keyword>
<dbReference type="PANTHER" id="PTHR42878:SF7">
    <property type="entry name" value="SENSOR HISTIDINE KINASE GLRK"/>
    <property type="match status" value="1"/>
</dbReference>
<evidence type="ECO:0000256" key="13">
    <source>
        <dbReference type="SAM" id="Coils"/>
    </source>
</evidence>
<keyword evidence="11" id="KW-0902">Two-component regulatory system</keyword>
<evidence type="ECO:0000259" key="14">
    <source>
        <dbReference type="PROSITE" id="PS50109"/>
    </source>
</evidence>
<evidence type="ECO:0000313" key="17">
    <source>
        <dbReference type="Proteomes" id="UP000651668"/>
    </source>
</evidence>
<sequence length="862" mass="98634">MEIKAAGSFQPDIFKTFETVPYYCLVLTPDLRVLNASNAYLKLVGRTREVMLGWNVYDVFDQNPNWKLAIDAGMEQSMQTALETKSRHEMPVVRFLIPNWDEPDQPPNESYWIMSHTPICDEHGEVSYVIHDINNVTAQVIWESRLWESLEQEKQSSAKSNLLSVQMKMLFEAIPAQIAIVTGPSFTYEYVNPQYRQQLLTGKDPIGRTVSEMIPGAKETPVWSVLHDTYHKGTTFTRTEIKIPIIDGRGEAVDRYFNLVYQPWRNEHGEITGILSFKYEITEAVYARIQLEIREAELLSVNQELSQALEELQATNEELESSAEALHSANRELNATVAALSEANTQLEEAQQSLMEMNAELEERVRRRTQRLQELQQAAEGEAERLRFMLNAIPQQVWTTNPEGQLIAVNDILCNDLGQGLEEVLEMGLPHFAHPEDLPLIFEAWQEALRSGTPYTAEYRLRFADGIYRWHLGRAVPMVEAGKVTFWLGTNTNIDIQKENEQRKDEFLSIASHELKTPLTSIKSFNQMMNRVRDGQQMGVYIQKSFNNILRLERLINDLLDVTKINAGKMTYEMQPFDLLDMVRETIENVQLTASSHEIILNSGSSFEVVGDRMRLEQVLVNLLDNAIKYSPGGEEVLVRVSKEVDSAIIGVQDYGVGIDKRNLTKLFDRYYRSDNTAMRFEGLGLGLFISAEILRRHHGTYWLESEPGQGSTFYFRLPLQSTLTEQPITDDSRFYKDDYVEIKYNAAARRIEAFWSGYQRVETVQRGGLKILDLIRINRAKKLLNDNTQVLGNWSESAEWVAKDLLVSLEQAGLRHMAWVQSKSAFSQLSAQKTVEISTVNIELAFFNDVTAAELWLDHKG</sequence>
<evidence type="ECO:0000256" key="8">
    <source>
        <dbReference type="ARBA" id="ARBA00022777"/>
    </source>
</evidence>
<evidence type="ECO:0000256" key="1">
    <source>
        <dbReference type="ARBA" id="ARBA00000085"/>
    </source>
</evidence>
<keyword evidence="10" id="KW-1133">Transmembrane helix</keyword>
<dbReference type="GO" id="GO:0005524">
    <property type="term" value="F:ATP binding"/>
    <property type="evidence" value="ECO:0007669"/>
    <property type="project" value="UniProtKB-KW"/>
</dbReference>
<dbReference type="Gene3D" id="3.30.565.10">
    <property type="entry name" value="Histidine kinase-like ATPase, C-terminal domain"/>
    <property type="match status" value="1"/>
</dbReference>
<keyword evidence="13" id="KW-0175">Coiled coil</keyword>
<dbReference type="InterPro" id="IPR013655">
    <property type="entry name" value="PAS_fold_3"/>
</dbReference>
<reference evidence="16" key="1">
    <citation type="journal article" date="2014" name="Int. J. Syst. Evol. Microbiol.">
        <title>Complete genome sequence of Corynebacterium casei LMG S-19264T (=DSM 44701T), isolated from a smear-ripened cheese.</title>
        <authorList>
            <consortium name="US DOE Joint Genome Institute (JGI-PGF)"/>
            <person name="Walter F."/>
            <person name="Albersmeier A."/>
            <person name="Kalinowski J."/>
            <person name="Ruckert C."/>
        </authorList>
    </citation>
    <scope>NUCLEOTIDE SEQUENCE</scope>
    <source>
        <strain evidence="16">CGMCC 1.15343</strain>
    </source>
</reference>
<keyword evidence="7" id="KW-0547">Nucleotide-binding</keyword>
<dbReference type="PROSITE" id="PS50112">
    <property type="entry name" value="PAS"/>
    <property type="match status" value="1"/>
</dbReference>
<keyword evidence="8" id="KW-0418">Kinase</keyword>
<keyword evidence="17" id="KW-1185">Reference proteome</keyword>
<dbReference type="InterPro" id="IPR001610">
    <property type="entry name" value="PAC"/>
</dbReference>
<keyword evidence="12" id="KW-0472">Membrane</keyword>
<dbReference type="SMART" id="SM00086">
    <property type="entry name" value="PAC"/>
    <property type="match status" value="2"/>
</dbReference>
<dbReference type="InterPro" id="IPR005467">
    <property type="entry name" value="His_kinase_dom"/>
</dbReference>
<feature type="coiled-coil region" evidence="13">
    <location>
        <begin position="291"/>
        <end position="392"/>
    </location>
</feature>
<evidence type="ECO:0000256" key="6">
    <source>
        <dbReference type="ARBA" id="ARBA00022692"/>
    </source>
</evidence>
<keyword evidence="9" id="KW-0067">ATP-binding</keyword>
<dbReference type="Pfam" id="PF00512">
    <property type="entry name" value="HisKA"/>
    <property type="match status" value="1"/>
</dbReference>
<evidence type="ECO:0000256" key="5">
    <source>
        <dbReference type="ARBA" id="ARBA00022679"/>
    </source>
</evidence>
<reference evidence="16" key="2">
    <citation type="submission" date="2020-09" db="EMBL/GenBank/DDBJ databases">
        <authorList>
            <person name="Sun Q."/>
            <person name="Zhou Y."/>
        </authorList>
    </citation>
    <scope>NUCLEOTIDE SEQUENCE</scope>
    <source>
        <strain evidence="16">CGMCC 1.15343</strain>
    </source>
</reference>
<keyword evidence="5" id="KW-0808">Transferase</keyword>
<comment type="catalytic activity">
    <reaction evidence="1">
        <text>ATP + protein L-histidine = ADP + protein N-phospho-L-histidine.</text>
        <dbReference type="EC" id="2.7.13.3"/>
    </reaction>
</comment>
<dbReference type="CDD" id="cd00082">
    <property type="entry name" value="HisKA"/>
    <property type="match status" value="1"/>
</dbReference>
<evidence type="ECO:0000256" key="10">
    <source>
        <dbReference type="ARBA" id="ARBA00022989"/>
    </source>
</evidence>
<dbReference type="NCBIfam" id="TIGR00229">
    <property type="entry name" value="sensory_box"/>
    <property type="match status" value="1"/>
</dbReference>
<dbReference type="InterPro" id="IPR013656">
    <property type="entry name" value="PAS_4"/>
</dbReference>
<dbReference type="GO" id="GO:0000155">
    <property type="term" value="F:phosphorelay sensor kinase activity"/>
    <property type="evidence" value="ECO:0007669"/>
    <property type="project" value="InterPro"/>
</dbReference>
<evidence type="ECO:0000256" key="4">
    <source>
        <dbReference type="ARBA" id="ARBA00022553"/>
    </source>
</evidence>
<dbReference type="FunFam" id="3.30.565.10:FF:000006">
    <property type="entry name" value="Sensor histidine kinase WalK"/>
    <property type="match status" value="1"/>
</dbReference>
<name>A0A916U8Q9_9SPHI</name>
<evidence type="ECO:0000256" key="9">
    <source>
        <dbReference type="ARBA" id="ARBA00022840"/>
    </source>
</evidence>
<accession>A0A916U8Q9</accession>
<dbReference type="PANTHER" id="PTHR42878">
    <property type="entry name" value="TWO-COMPONENT HISTIDINE KINASE"/>
    <property type="match status" value="1"/>
</dbReference>
<dbReference type="InterPro" id="IPR003594">
    <property type="entry name" value="HATPase_dom"/>
</dbReference>
<feature type="domain" description="Histidine kinase" evidence="14">
    <location>
        <begin position="510"/>
        <end position="722"/>
    </location>
</feature>
<dbReference type="Pfam" id="PF08447">
    <property type="entry name" value="PAS_3"/>
    <property type="match status" value="1"/>
</dbReference>
<dbReference type="GO" id="GO:0016020">
    <property type="term" value="C:membrane"/>
    <property type="evidence" value="ECO:0007669"/>
    <property type="project" value="UniProtKB-SubCell"/>
</dbReference>
<dbReference type="Gene3D" id="3.30.450.20">
    <property type="entry name" value="PAS domain"/>
    <property type="match status" value="3"/>
</dbReference>
<gene>
    <name evidence="16" type="ORF">GCM10011387_17840</name>
</gene>
<dbReference type="InterPro" id="IPR036097">
    <property type="entry name" value="HisK_dim/P_sf"/>
</dbReference>
<dbReference type="PRINTS" id="PR00344">
    <property type="entry name" value="BCTRLSENSOR"/>
</dbReference>
<organism evidence="16 17">
    <name type="scientific">Pedobacter quisquiliarum</name>
    <dbReference type="NCBI Taxonomy" id="1834438"/>
    <lineage>
        <taxon>Bacteria</taxon>
        <taxon>Pseudomonadati</taxon>
        <taxon>Bacteroidota</taxon>
        <taxon>Sphingobacteriia</taxon>
        <taxon>Sphingobacteriales</taxon>
        <taxon>Sphingobacteriaceae</taxon>
        <taxon>Pedobacter</taxon>
    </lineage>
</organism>
<dbReference type="InterPro" id="IPR004358">
    <property type="entry name" value="Sig_transdc_His_kin-like_C"/>
</dbReference>
<dbReference type="InterPro" id="IPR050351">
    <property type="entry name" value="BphY/WalK/GraS-like"/>
</dbReference>
<proteinExistence type="predicted"/>
<dbReference type="InterPro" id="IPR036890">
    <property type="entry name" value="HATPase_C_sf"/>
</dbReference>
<dbReference type="Proteomes" id="UP000651668">
    <property type="component" value="Unassembled WGS sequence"/>
</dbReference>
<dbReference type="SMART" id="SM00387">
    <property type="entry name" value="HATPase_c"/>
    <property type="match status" value="1"/>
</dbReference>
<dbReference type="SUPFAM" id="SSF47384">
    <property type="entry name" value="Homodimeric domain of signal transducing histidine kinase"/>
    <property type="match status" value="1"/>
</dbReference>
<dbReference type="GO" id="GO:0030295">
    <property type="term" value="F:protein kinase activator activity"/>
    <property type="evidence" value="ECO:0007669"/>
    <property type="project" value="TreeGrafter"/>
</dbReference>
<feature type="domain" description="PAS" evidence="15">
    <location>
        <begin position="382"/>
        <end position="452"/>
    </location>
</feature>
<dbReference type="SUPFAM" id="SSF55874">
    <property type="entry name" value="ATPase domain of HSP90 chaperone/DNA topoisomerase II/histidine kinase"/>
    <property type="match status" value="1"/>
</dbReference>
<dbReference type="FunFam" id="1.10.287.130:FF:000001">
    <property type="entry name" value="Two-component sensor histidine kinase"/>
    <property type="match status" value="1"/>
</dbReference>
<dbReference type="SUPFAM" id="SSF55785">
    <property type="entry name" value="PYP-like sensor domain (PAS domain)"/>
    <property type="match status" value="3"/>
</dbReference>
<dbReference type="GO" id="GO:0000156">
    <property type="term" value="F:phosphorelay response regulator activity"/>
    <property type="evidence" value="ECO:0007669"/>
    <property type="project" value="TreeGrafter"/>
</dbReference>
<dbReference type="PROSITE" id="PS50109">
    <property type="entry name" value="HIS_KIN"/>
    <property type="match status" value="1"/>
</dbReference>
<dbReference type="EC" id="2.7.13.3" evidence="3"/>
<dbReference type="InterPro" id="IPR035965">
    <property type="entry name" value="PAS-like_dom_sf"/>
</dbReference>
<dbReference type="CDD" id="cd00130">
    <property type="entry name" value="PAS"/>
    <property type="match status" value="1"/>
</dbReference>
<keyword evidence="6" id="KW-0812">Transmembrane</keyword>
<dbReference type="Pfam" id="PF08448">
    <property type="entry name" value="PAS_4"/>
    <property type="match status" value="2"/>
</dbReference>
<protein>
    <recommendedName>
        <fullName evidence="3">histidine kinase</fullName>
        <ecNumber evidence="3">2.7.13.3</ecNumber>
    </recommendedName>
</protein>
<evidence type="ECO:0000256" key="11">
    <source>
        <dbReference type="ARBA" id="ARBA00023012"/>
    </source>
</evidence>
<dbReference type="AlphaFoldDB" id="A0A916U8Q9"/>
<comment type="caution">
    <text evidence="16">The sequence shown here is derived from an EMBL/GenBank/DDBJ whole genome shotgun (WGS) entry which is preliminary data.</text>
</comment>
<dbReference type="InterPro" id="IPR003661">
    <property type="entry name" value="HisK_dim/P_dom"/>
</dbReference>
<dbReference type="GO" id="GO:0007234">
    <property type="term" value="P:osmosensory signaling via phosphorelay pathway"/>
    <property type="evidence" value="ECO:0007669"/>
    <property type="project" value="TreeGrafter"/>
</dbReference>